<dbReference type="InterPro" id="IPR036108">
    <property type="entry name" value="4pyrrol_syn_uPrphyn_synt_sf"/>
</dbReference>
<evidence type="ECO:0000256" key="4">
    <source>
        <dbReference type="ARBA" id="ARBA00023133"/>
    </source>
</evidence>
<evidence type="ECO:0000256" key="10">
    <source>
        <dbReference type="ARBA" id="ARBA00048617"/>
    </source>
</evidence>
<dbReference type="FunFam" id="3.40.50.10090:FF:000003">
    <property type="entry name" value="uroporphyrinogen-III synthase"/>
    <property type="match status" value="1"/>
</dbReference>
<dbReference type="GO" id="GO:0005829">
    <property type="term" value="C:cytosol"/>
    <property type="evidence" value="ECO:0007669"/>
    <property type="project" value="TreeGrafter"/>
</dbReference>
<accession>A0A3M6U1B9</accession>
<evidence type="ECO:0000256" key="2">
    <source>
        <dbReference type="ARBA" id="ARBA00008133"/>
    </source>
</evidence>
<comment type="catalytic activity">
    <reaction evidence="10">
        <text>hydroxymethylbilane = uroporphyrinogen III + H2O</text>
        <dbReference type="Rhea" id="RHEA:18965"/>
        <dbReference type="ChEBI" id="CHEBI:15377"/>
        <dbReference type="ChEBI" id="CHEBI:57308"/>
        <dbReference type="ChEBI" id="CHEBI:57845"/>
        <dbReference type="EC" id="4.2.1.75"/>
    </reaction>
</comment>
<comment type="caution">
    <text evidence="13">The sequence shown here is derived from an EMBL/GenBank/DDBJ whole genome shotgun (WGS) entry which is preliminary data.</text>
</comment>
<dbReference type="InterPro" id="IPR003754">
    <property type="entry name" value="4pyrrol_synth_uPrphyn_synth"/>
</dbReference>
<dbReference type="Gene3D" id="3.40.50.10090">
    <property type="match status" value="2"/>
</dbReference>
<feature type="domain" description="Tetrapyrrole biosynthesis uroporphyrinogen III synthase" evidence="12">
    <location>
        <begin position="18"/>
        <end position="250"/>
    </location>
</feature>
<dbReference type="GO" id="GO:0004852">
    <property type="term" value="F:uroporphyrinogen-III synthase activity"/>
    <property type="evidence" value="ECO:0007669"/>
    <property type="project" value="UniProtKB-EC"/>
</dbReference>
<name>A0A3M6U1B9_POCDA</name>
<evidence type="ECO:0000256" key="6">
    <source>
        <dbReference type="ARBA" id="ARBA00023244"/>
    </source>
</evidence>
<comment type="pathway">
    <text evidence="1">Porphyrin-containing compound metabolism; protoporphyrin-IX biosynthesis; coproporphyrinogen-III from 5-aminolevulinate: step 3/4.</text>
</comment>
<evidence type="ECO:0000256" key="5">
    <source>
        <dbReference type="ARBA" id="ARBA00023239"/>
    </source>
</evidence>
<protein>
    <recommendedName>
        <fullName evidence="9">Uroporphyrinogen-III synthase</fullName>
        <ecNumber evidence="3">4.2.1.75</ecNumber>
    </recommendedName>
    <alternativeName>
        <fullName evidence="8">Hydroxymethylbilane hydrolyase [cyclizing]</fullName>
    </alternativeName>
    <alternativeName>
        <fullName evidence="7">Uroporphyrinogen-III cosynthase</fullName>
    </alternativeName>
</protein>
<keyword evidence="5" id="KW-0456">Lyase</keyword>
<evidence type="ECO:0000313" key="13">
    <source>
        <dbReference type="EMBL" id="RMX47495.1"/>
    </source>
</evidence>
<dbReference type="PANTHER" id="PTHR12390:SF0">
    <property type="entry name" value="UROPORPHYRINOGEN-III SYNTHASE"/>
    <property type="match status" value="1"/>
</dbReference>
<dbReference type="InterPro" id="IPR039793">
    <property type="entry name" value="UROS/Hem4"/>
</dbReference>
<dbReference type="Pfam" id="PF02602">
    <property type="entry name" value="HEM4"/>
    <property type="match status" value="1"/>
</dbReference>
<dbReference type="GO" id="GO:0006782">
    <property type="term" value="P:protoporphyrinogen IX biosynthetic process"/>
    <property type="evidence" value="ECO:0007669"/>
    <property type="project" value="UniProtKB-UniPathway"/>
</dbReference>
<evidence type="ECO:0000256" key="11">
    <source>
        <dbReference type="ARBA" id="ARBA00060039"/>
    </source>
</evidence>
<dbReference type="CDD" id="cd06578">
    <property type="entry name" value="HemD"/>
    <property type="match status" value="1"/>
</dbReference>
<dbReference type="EC" id="4.2.1.75" evidence="3"/>
<dbReference type="GO" id="GO:0006785">
    <property type="term" value="P:heme B biosynthetic process"/>
    <property type="evidence" value="ECO:0007669"/>
    <property type="project" value="UniProtKB-ARBA"/>
</dbReference>
<comment type="similarity">
    <text evidence="2">Belongs to the uroporphyrinogen-III synthase family.</text>
</comment>
<keyword evidence="4" id="KW-0350">Heme biosynthesis</keyword>
<dbReference type="UniPathway" id="UPA00251">
    <property type="reaction ID" value="UER00320"/>
</dbReference>
<evidence type="ECO:0000256" key="3">
    <source>
        <dbReference type="ARBA" id="ARBA00013109"/>
    </source>
</evidence>
<dbReference type="OMA" id="IHGADTG"/>
<evidence type="ECO:0000256" key="1">
    <source>
        <dbReference type="ARBA" id="ARBA00004772"/>
    </source>
</evidence>
<proteinExistence type="inferred from homology"/>
<evidence type="ECO:0000256" key="7">
    <source>
        <dbReference type="ARBA" id="ARBA00031702"/>
    </source>
</evidence>
<organism evidence="13 14">
    <name type="scientific">Pocillopora damicornis</name>
    <name type="common">Cauliflower coral</name>
    <name type="synonym">Millepora damicornis</name>
    <dbReference type="NCBI Taxonomy" id="46731"/>
    <lineage>
        <taxon>Eukaryota</taxon>
        <taxon>Metazoa</taxon>
        <taxon>Cnidaria</taxon>
        <taxon>Anthozoa</taxon>
        <taxon>Hexacorallia</taxon>
        <taxon>Scleractinia</taxon>
        <taxon>Astrocoeniina</taxon>
        <taxon>Pocilloporidae</taxon>
        <taxon>Pocillopora</taxon>
    </lineage>
</organism>
<dbReference type="GO" id="GO:0006780">
    <property type="term" value="P:uroporphyrinogen III biosynthetic process"/>
    <property type="evidence" value="ECO:0007669"/>
    <property type="project" value="InterPro"/>
</dbReference>
<dbReference type="OrthoDB" id="5595751at2759"/>
<keyword evidence="14" id="KW-1185">Reference proteome</keyword>
<comment type="function">
    <text evidence="11">Catalyzes cyclization of the linear tetrapyrrole, hydroxymethylbilane, to the macrocyclic uroporphyrinogen III, the branch point for the various sub-pathways leading to the wide diversity of porphyrins. Porphyrins act as cofactors for a multitude of enzymes that perform a variety of processes within the cell such as methionine synthesis (vitamin B12) or oxygen transport (heme).</text>
</comment>
<evidence type="ECO:0000256" key="8">
    <source>
        <dbReference type="ARBA" id="ARBA00032649"/>
    </source>
</evidence>
<dbReference type="EMBL" id="RCHS01002416">
    <property type="protein sequence ID" value="RMX47495.1"/>
    <property type="molecule type" value="Genomic_DNA"/>
</dbReference>
<evidence type="ECO:0000259" key="12">
    <source>
        <dbReference type="Pfam" id="PF02602"/>
    </source>
</evidence>
<evidence type="ECO:0000256" key="9">
    <source>
        <dbReference type="ARBA" id="ARBA00040167"/>
    </source>
</evidence>
<gene>
    <name evidence="13" type="ORF">pdam_00002200</name>
</gene>
<dbReference type="STRING" id="46731.A0A3M6U1B9"/>
<evidence type="ECO:0000313" key="14">
    <source>
        <dbReference type="Proteomes" id="UP000275408"/>
    </source>
</evidence>
<dbReference type="SUPFAM" id="SSF69618">
    <property type="entry name" value="HemD-like"/>
    <property type="match status" value="1"/>
</dbReference>
<reference evidence="13 14" key="1">
    <citation type="journal article" date="2018" name="Sci. Rep.">
        <title>Comparative analysis of the Pocillopora damicornis genome highlights role of immune system in coral evolution.</title>
        <authorList>
            <person name="Cunning R."/>
            <person name="Bay R.A."/>
            <person name="Gillette P."/>
            <person name="Baker A.C."/>
            <person name="Traylor-Knowles N."/>
        </authorList>
    </citation>
    <scope>NUCLEOTIDE SEQUENCE [LARGE SCALE GENOMIC DNA]</scope>
    <source>
        <strain evidence="13">RSMAS</strain>
        <tissue evidence="13">Whole animal</tissue>
    </source>
</reference>
<dbReference type="AlphaFoldDB" id="A0A3M6U1B9"/>
<dbReference type="PANTHER" id="PTHR12390">
    <property type="entry name" value="UROPORPHYRINOGEN III SYNTHASE"/>
    <property type="match status" value="1"/>
</dbReference>
<keyword evidence="6" id="KW-0627">Porphyrin biosynthesis</keyword>
<sequence>MAPIVVLFRSPTSPPTEDEYHKELTMKGCEPFSIPVLAFKYDNEKELSQKLQDPNKYGGMVVTSQRAVEAMELCVANFVSHEVWRDEVAKLWKEKPIYVVGKATAKAVSEKLGLNSTGDDAGNADALVPFILQSFTLDSDPLLFPCGNLRRETIPTAMAKAGVALDSIHVYSTCADPNVKNLLEDLTKEKGVPSYAVFFSPSGVNFTQDILSGILEWDSVKLIAIGKTTAEAMKNKGWKVFAVSEQPNAHCLAKCITQSVEGDH</sequence>
<dbReference type="Proteomes" id="UP000275408">
    <property type="component" value="Unassembled WGS sequence"/>
</dbReference>